<feature type="compositionally biased region" description="Polar residues" evidence="1">
    <location>
        <begin position="422"/>
        <end position="433"/>
    </location>
</feature>
<keyword evidence="2" id="KW-0472">Membrane</keyword>
<feature type="compositionally biased region" description="Basic and acidic residues" evidence="1">
    <location>
        <begin position="107"/>
        <end position="130"/>
    </location>
</feature>
<dbReference type="PANTHER" id="PTHR33700:SF4">
    <property type="entry name" value="MYB-LIKE PROTEIN X"/>
    <property type="match status" value="1"/>
</dbReference>
<dbReference type="EMBL" id="OU503057">
    <property type="protein sequence ID" value="CAI9786259.1"/>
    <property type="molecule type" value="Genomic_DNA"/>
</dbReference>
<name>A0AAD2AEM1_9LAMI</name>
<feature type="compositionally biased region" description="Basic and acidic residues" evidence="1">
    <location>
        <begin position="434"/>
        <end position="445"/>
    </location>
</feature>
<organism evidence="3 4">
    <name type="scientific">Fraxinus pennsylvanica</name>
    <dbReference type="NCBI Taxonomy" id="56036"/>
    <lineage>
        <taxon>Eukaryota</taxon>
        <taxon>Viridiplantae</taxon>
        <taxon>Streptophyta</taxon>
        <taxon>Embryophyta</taxon>
        <taxon>Tracheophyta</taxon>
        <taxon>Spermatophyta</taxon>
        <taxon>Magnoliopsida</taxon>
        <taxon>eudicotyledons</taxon>
        <taxon>Gunneridae</taxon>
        <taxon>Pentapetalae</taxon>
        <taxon>asterids</taxon>
        <taxon>lamiids</taxon>
        <taxon>Lamiales</taxon>
        <taxon>Oleaceae</taxon>
        <taxon>Oleeae</taxon>
        <taxon>Fraxinus</taxon>
    </lineage>
</organism>
<evidence type="ECO:0000256" key="1">
    <source>
        <dbReference type="SAM" id="MobiDB-lite"/>
    </source>
</evidence>
<keyword evidence="2" id="KW-1133">Transmembrane helix</keyword>
<feature type="compositionally biased region" description="Acidic residues" evidence="1">
    <location>
        <begin position="131"/>
        <end position="147"/>
    </location>
</feature>
<feature type="compositionally biased region" description="Polar residues" evidence="1">
    <location>
        <begin position="385"/>
        <end position="413"/>
    </location>
</feature>
<feature type="compositionally biased region" description="Acidic residues" evidence="1">
    <location>
        <begin position="154"/>
        <end position="207"/>
    </location>
</feature>
<sequence length="506" mass="56317">MLDNDSNGCSTFFSDNTLHISQGSLVSLEREKATIGHTGRVIMYRHSPIRNPRSKGIKVKHVLQICLLLAVFIWLLYQVKRSHDKKKEFDQSEETSLSGGASNEMLKLGRKDIHEKEEETVVKNEKHEAEETTGEEEEDEEEIEEEREDKKTEENEDEGIGGGDDQIDESEEEKSEADIDQGDDFIDDEKERDEGDENESEDGDSEDNNGQVEKGNPLEESDDDRDYRSTHEAREENYKADDASSAVTHDSEILTDENENGSLGNLNVRTEKNILEVEKEENNTEQINLGEDKTEVEAESNEIAKREKQSNVITNKTKENVMDNSESGLFSNTTVTEGSIDHIETINNSTQVSTDGHDLSLLNGREIVVGLNRGLVDDGNHSHYSKTGTENAKSNLNEFPNSSSKTESASENILKSEASVEAGNTTGSLTVKNDATEAKKSKISEESGGTDDVLDSRSKNYKNVQHDPIDSSDLYIPIEEKVIRIHLDTIPDIQTEGTKSEGATAE</sequence>
<evidence type="ECO:0000256" key="2">
    <source>
        <dbReference type="SAM" id="Phobius"/>
    </source>
</evidence>
<evidence type="ECO:0000313" key="4">
    <source>
        <dbReference type="Proteomes" id="UP000834106"/>
    </source>
</evidence>
<feature type="region of interest" description="Disordered" evidence="1">
    <location>
        <begin position="85"/>
        <end position="267"/>
    </location>
</feature>
<feature type="transmembrane region" description="Helical" evidence="2">
    <location>
        <begin position="59"/>
        <end position="77"/>
    </location>
</feature>
<protein>
    <submittedName>
        <fullName evidence="3">Uncharacterized protein</fullName>
    </submittedName>
</protein>
<keyword evidence="2" id="KW-0812">Transmembrane</keyword>
<dbReference type="PANTHER" id="PTHR33700">
    <property type="entry name" value="MYB-LIKE PROTEIN X"/>
    <property type="match status" value="1"/>
</dbReference>
<accession>A0AAD2AEM1</accession>
<dbReference type="Proteomes" id="UP000834106">
    <property type="component" value="Chromosome 22"/>
</dbReference>
<feature type="region of interest" description="Disordered" evidence="1">
    <location>
        <begin position="376"/>
        <end position="469"/>
    </location>
</feature>
<dbReference type="AlphaFoldDB" id="A0AAD2AEM1"/>
<reference evidence="3" key="1">
    <citation type="submission" date="2023-05" db="EMBL/GenBank/DDBJ databases">
        <authorList>
            <person name="Huff M."/>
        </authorList>
    </citation>
    <scope>NUCLEOTIDE SEQUENCE</scope>
</reference>
<feature type="compositionally biased region" description="Basic and acidic residues" evidence="1">
    <location>
        <begin position="225"/>
        <end position="242"/>
    </location>
</feature>
<keyword evidence="4" id="KW-1185">Reference proteome</keyword>
<feature type="compositionally biased region" description="Basic and acidic residues" evidence="1">
    <location>
        <begin position="454"/>
        <end position="469"/>
    </location>
</feature>
<evidence type="ECO:0000313" key="3">
    <source>
        <dbReference type="EMBL" id="CAI9786259.1"/>
    </source>
</evidence>
<proteinExistence type="predicted"/>
<gene>
    <name evidence="3" type="ORF">FPE_LOCUS33689</name>
</gene>